<reference evidence="5" key="1">
    <citation type="submission" date="2020-01" db="EMBL/GenBank/DDBJ databases">
        <title>Insect and environment-associated Actinomycetes.</title>
        <authorList>
            <person name="Currrie C."/>
            <person name="Chevrette M."/>
            <person name="Carlson C."/>
            <person name="Stubbendieck R."/>
            <person name="Wendt-Pienkowski E."/>
        </authorList>
    </citation>
    <scope>NUCLEOTIDE SEQUENCE</scope>
    <source>
        <strain evidence="5">SID12501</strain>
    </source>
</reference>
<dbReference type="AlphaFoldDB" id="A0A6B3BU47"/>
<comment type="similarity">
    <text evidence="1">Belongs to the type-I restriction system S methylase family.</text>
</comment>
<dbReference type="SUPFAM" id="SSF116734">
    <property type="entry name" value="DNA methylase specificity domain"/>
    <property type="match status" value="1"/>
</dbReference>
<dbReference type="GO" id="GO:0003677">
    <property type="term" value="F:DNA binding"/>
    <property type="evidence" value="ECO:0007669"/>
    <property type="project" value="UniProtKB-KW"/>
</dbReference>
<dbReference type="EMBL" id="JAAGLU010000014">
    <property type="protein sequence ID" value="NEC87842.1"/>
    <property type="molecule type" value="Genomic_DNA"/>
</dbReference>
<gene>
    <name evidence="5" type="ORF">G3I71_18860</name>
</gene>
<keyword evidence="2" id="KW-0680">Restriction system</keyword>
<keyword evidence="3" id="KW-0238">DNA-binding</keyword>
<dbReference type="InterPro" id="IPR000055">
    <property type="entry name" value="Restrct_endonuc_typeI_TRD"/>
</dbReference>
<evidence type="ECO:0000313" key="5">
    <source>
        <dbReference type="EMBL" id="NEC87842.1"/>
    </source>
</evidence>
<feature type="domain" description="Type I restriction modification DNA specificity" evidence="4">
    <location>
        <begin position="7"/>
        <end position="184"/>
    </location>
</feature>
<dbReference type="PANTHER" id="PTHR30408:SF12">
    <property type="entry name" value="TYPE I RESTRICTION ENZYME MJAVIII SPECIFICITY SUBUNIT"/>
    <property type="match status" value="1"/>
</dbReference>
<dbReference type="GO" id="GO:0009307">
    <property type="term" value="P:DNA restriction-modification system"/>
    <property type="evidence" value="ECO:0007669"/>
    <property type="project" value="UniProtKB-KW"/>
</dbReference>
<dbReference type="InterPro" id="IPR052021">
    <property type="entry name" value="Type-I_RS_S_subunit"/>
</dbReference>
<proteinExistence type="inferred from homology"/>
<sequence>MVWDHEIPLGSLCEVKAGPSGSLLDNLHDGPDGVPVISPPDLTDDHTVDTRRLRRVPWDESKRLSRFSLREGDILVVRQGTLGRLGLIEAEHASWFYGSSCLRIRPQRDRVLPEYLVSYLSYPPVQRFMLGQSIPGTVPSLNSVMLNELPVTVPPLDRQHAVVEALADVDNRIRIQRQMADRLEALRPAIFGELIQGVRRT</sequence>
<organism evidence="5">
    <name type="scientific">Streptomyces sp. SID12501</name>
    <dbReference type="NCBI Taxonomy" id="2706042"/>
    <lineage>
        <taxon>Bacteria</taxon>
        <taxon>Bacillati</taxon>
        <taxon>Actinomycetota</taxon>
        <taxon>Actinomycetes</taxon>
        <taxon>Kitasatosporales</taxon>
        <taxon>Streptomycetaceae</taxon>
        <taxon>Streptomyces</taxon>
    </lineage>
</organism>
<protein>
    <recommendedName>
        <fullName evidence="4">Type I restriction modification DNA specificity domain-containing protein</fullName>
    </recommendedName>
</protein>
<evidence type="ECO:0000256" key="2">
    <source>
        <dbReference type="ARBA" id="ARBA00022747"/>
    </source>
</evidence>
<evidence type="ECO:0000256" key="3">
    <source>
        <dbReference type="ARBA" id="ARBA00023125"/>
    </source>
</evidence>
<dbReference type="RefSeq" id="WP_164315963.1">
    <property type="nucleotide sequence ID" value="NZ_JAAGLU010000014.1"/>
</dbReference>
<dbReference type="InterPro" id="IPR044946">
    <property type="entry name" value="Restrct_endonuc_typeI_TRD_sf"/>
</dbReference>
<comment type="caution">
    <text evidence="5">The sequence shown here is derived from an EMBL/GenBank/DDBJ whole genome shotgun (WGS) entry which is preliminary data.</text>
</comment>
<dbReference type="Pfam" id="PF01420">
    <property type="entry name" value="Methylase_S"/>
    <property type="match status" value="1"/>
</dbReference>
<dbReference type="Gene3D" id="3.90.220.20">
    <property type="entry name" value="DNA methylase specificity domains"/>
    <property type="match status" value="1"/>
</dbReference>
<evidence type="ECO:0000256" key="1">
    <source>
        <dbReference type="ARBA" id="ARBA00010923"/>
    </source>
</evidence>
<accession>A0A6B3BU47</accession>
<evidence type="ECO:0000259" key="4">
    <source>
        <dbReference type="Pfam" id="PF01420"/>
    </source>
</evidence>
<name>A0A6B3BU47_9ACTN</name>
<dbReference type="PANTHER" id="PTHR30408">
    <property type="entry name" value="TYPE-1 RESTRICTION ENZYME ECOKI SPECIFICITY PROTEIN"/>
    <property type="match status" value="1"/>
</dbReference>